<feature type="signal peptide" evidence="2">
    <location>
        <begin position="1"/>
        <end position="27"/>
    </location>
</feature>
<gene>
    <name evidence="3" type="ORF">AUC69_15795</name>
</gene>
<reference evidence="3 4" key="1">
    <citation type="journal article" date="2016" name="Environ. Microbiol.">
        <title>New Methyloceanibacter diversity from North Sea sediments includes methanotroph containing solely the soluble methane monooxygenase.</title>
        <authorList>
            <person name="Vekeman B."/>
            <person name="Kerckhof F.M."/>
            <person name="Cremers G."/>
            <person name="de Vos P."/>
            <person name="Vandamme P."/>
            <person name="Boon N."/>
            <person name="Op den Camp H.J."/>
            <person name="Heylen K."/>
        </authorList>
    </citation>
    <scope>NUCLEOTIDE SEQUENCE [LARGE SCALE GENOMIC DNA]</scope>
    <source>
        <strain evidence="3 4">R-67175</strain>
    </source>
</reference>
<accession>A0A1E3VRP3</accession>
<dbReference type="Proteomes" id="UP000094472">
    <property type="component" value="Unassembled WGS sequence"/>
</dbReference>
<keyword evidence="4" id="KW-1185">Reference proteome</keyword>
<sequence>MTMRKAIARLMIAALLLAVAGPGLAEAASNSQDSGVVKKQNKKAKSTQAKKKCVKTAPPFMYNPRFMNRGFFKCRGQ</sequence>
<comment type="caution">
    <text evidence="3">The sequence shown here is derived from an EMBL/GenBank/DDBJ whole genome shotgun (WGS) entry which is preliminary data.</text>
</comment>
<protein>
    <submittedName>
        <fullName evidence="3">Uncharacterized protein</fullName>
    </submittedName>
</protein>
<evidence type="ECO:0000256" key="1">
    <source>
        <dbReference type="SAM" id="MobiDB-lite"/>
    </source>
</evidence>
<evidence type="ECO:0000256" key="2">
    <source>
        <dbReference type="SAM" id="SignalP"/>
    </source>
</evidence>
<organism evidence="3 4">
    <name type="scientific">Methyloceanibacter superfactus</name>
    <dbReference type="NCBI Taxonomy" id="1774969"/>
    <lineage>
        <taxon>Bacteria</taxon>
        <taxon>Pseudomonadati</taxon>
        <taxon>Pseudomonadota</taxon>
        <taxon>Alphaproteobacteria</taxon>
        <taxon>Hyphomicrobiales</taxon>
        <taxon>Hyphomicrobiaceae</taxon>
        <taxon>Methyloceanibacter</taxon>
    </lineage>
</organism>
<dbReference type="AlphaFoldDB" id="A0A1E3VRP3"/>
<feature type="region of interest" description="Disordered" evidence="1">
    <location>
        <begin position="27"/>
        <end position="50"/>
    </location>
</feature>
<dbReference type="RefSeq" id="WP_069442508.1">
    <property type="nucleotide sequence ID" value="NZ_LPWF01000030.1"/>
</dbReference>
<dbReference type="EMBL" id="LPWF01000030">
    <property type="protein sequence ID" value="ODR96208.1"/>
    <property type="molecule type" value="Genomic_DNA"/>
</dbReference>
<evidence type="ECO:0000313" key="4">
    <source>
        <dbReference type="Proteomes" id="UP000094472"/>
    </source>
</evidence>
<keyword evidence="2" id="KW-0732">Signal</keyword>
<dbReference type="STRING" id="1774969.AUC69_15795"/>
<name>A0A1E3VRP3_9HYPH</name>
<feature type="compositionally biased region" description="Basic residues" evidence="1">
    <location>
        <begin position="39"/>
        <end position="50"/>
    </location>
</feature>
<evidence type="ECO:0000313" key="3">
    <source>
        <dbReference type="EMBL" id="ODR96208.1"/>
    </source>
</evidence>
<proteinExistence type="predicted"/>
<feature type="chain" id="PRO_5009138503" evidence="2">
    <location>
        <begin position="28"/>
        <end position="77"/>
    </location>
</feature>